<dbReference type="AlphaFoldDB" id="A0A0E9VAE8"/>
<name>A0A0E9VAE8_ANGAN</name>
<proteinExistence type="predicted"/>
<organism evidence="1">
    <name type="scientific">Anguilla anguilla</name>
    <name type="common">European freshwater eel</name>
    <name type="synonym">Muraena anguilla</name>
    <dbReference type="NCBI Taxonomy" id="7936"/>
    <lineage>
        <taxon>Eukaryota</taxon>
        <taxon>Metazoa</taxon>
        <taxon>Chordata</taxon>
        <taxon>Craniata</taxon>
        <taxon>Vertebrata</taxon>
        <taxon>Euteleostomi</taxon>
        <taxon>Actinopterygii</taxon>
        <taxon>Neopterygii</taxon>
        <taxon>Teleostei</taxon>
        <taxon>Anguilliformes</taxon>
        <taxon>Anguillidae</taxon>
        <taxon>Anguilla</taxon>
    </lineage>
</organism>
<accession>A0A0E9VAE8</accession>
<reference evidence="1" key="2">
    <citation type="journal article" date="2015" name="Fish Shellfish Immunol.">
        <title>Early steps in the European eel (Anguilla anguilla)-Vibrio vulnificus interaction in the gills: Role of the RtxA13 toxin.</title>
        <authorList>
            <person name="Callol A."/>
            <person name="Pajuelo D."/>
            <person name="Ebbesson L."/>
            <person name="Teles M."/>
            <person name="MacKenzie S."/>
            <person name="Amaro C."/>
        </authorList>
    </citation>
    <scope>NUCLEOTIDE SEQUENCE</scope>
</reference>
<reference evidence="1" key="1">
    <citation type="submission" date="2014-11" db="EMBL/GenBank/DDBJ databases">
        <authorList>
            <person name="Amaro Gonzalez C."/>
        </authorList>
    </citation>
    <scope>NUCLEOTIDE SEQUENCE</scope>
</reference>
<sequence length="27" mass="3304">MTPEGLRNNHCVWLKTHEKEKSFKNEF</sequence>
<dbReference type="EMBL" id="GBXM01033581">
    <property type="protein sequence ID" value="JAH74996.1"/>
    <property type="molecule type" value="Transcribed_RNA"/>
</dbReference>
<protein>
    <submittedName>
        <fullName evidence="1">Uncharacterized protein</fullName>
    </submittedName>
</protein>
<evidence type="ECO:0000313" key="1">
    <source>
        <dbReference type="EMBL" id="JAH74996.1"/>
    </source>
</evidence>